<evidence type="ECO:0000256" key="1">
    <source>
        <dbReference type="ARBA" id="ARBA00004141"/>
    </source>
</evidence>
<feature type="compositionally biased region" description="Basic and acidic residues" evidence="5">
    <location>
        <begin position="151"/>
        <end position="163"/>
    </location>
</feature>
<feature type="transmembrane region" description="Helical" evidence="6">
    <location>
        <begin position="289"/>
        <end position="309"/>
    </location>
</feature>
<sequence length="607" mass="68240">MDAGWLLLLPLLLLLSCLPQEAQLQTLATGAEILQQDDTYTGPPVTTFLPDKELDDNLKKIIEERLESDKKGNYSYEKAEGLTERTVNNKTNINNSTESSSEIPTANVNNSSSTNISSSQPNVTTTFTEGHNYKLVLPLTEKPNETPVTEKPNETPVTEKPDETPVTEKPNETPETEKPDNTPVSASVSEITKAIEIGLISSTETTPVSSEISPVTYPIPPTESNIEYTGSSEPPMPISIVKKQRPPAWVSKIARPIIFPLFLAISWLFLAFLLVFHITVPKLRENAPFMGYIVALMLKATVTFCNIVFKHHHSIEFCFYAAAISYLKSLAMLFWVNIMVFDIWRKSRSLVQFKPSRPVPMWKYHLYGWGTPISLGLLSLLIELFVPDEATWIIKPGFDNGYKCWFEDDEAQLLYLNTPVGILHISNVILMVFTYRYVSRITDNAFIDDDQGAPGSTLPRDIAVPAAKRSDFISEFWFHFWILTFTVVQWVLWMIAQILQHFTGAWQLKVIPGFLIALQGVILFIIFISNSGKRRILKQHFPGIYERISGCWSKVQKSQNKLNISKTSAISADVASEPQSVVGQSNPAFVEEENNISYIALGNIKQN</sequence>
<organism evidence="9 10">
    <name type="scientific">Meganyctiphanes norvegica</name>
    <name type="common">Northern krill</name>
    <name type="synonym">Thysanopoda norvegica</name>
    <dbReference type="NCBI Taxonomy" id="48144"/>
    <lineage>
        <taxon>Eukaryota</taxon>
        <taxon>Metazoa</taxon>
        <taxon>Ecdysozoa</taxon>
        <taxon>Arthropoda</taxon>
        <taxon>Crustacea</taxon>
        <taxon>Multicrustacea</taxon>
        <taxon>Malacostraca</taxon>
        <taxon>Eumalacostraca</taxon>
        <taxon>Eucarida</taxon>
        <taxon>Euphausiacea</taxon>
        <taxon>Euphausiidae</taxon>
        <taxon>Meganyctiphanes</taxon>
    </lineage>
</organism>
<keyword evidence="7" id="KW-0732">Signal</keyword>
<dbReference type="Gene3D" id="1.20.1070.10">
    <property type="entry name" value="Rhodopsin 7-helix transmembrane proteins"/>
    <property type="match status" value="1"/>
</dbReference>
<reference evidence="9 10" key="1">
    <citation type="submission" date="2024-05" db="EMBL/GenBank/DDBJ databases">
        <authorList>
            <person name="Wallberg A."/>
        </authorList>
    </citation>
    <scope>NUCLEOTIDE SEQUENCE [LARGE SCALE GENOMIC DNA]</scope>
</reference>
<dbReference type="Proteomes" id="UP001497623">
    <property type="component" value="Unassembled WGS sequence"/>
</dbReference>
<keyword evidence="2 6" id="KW-0812">Transmembrane</keyword>
<evidence type="ECO:0000256" key="6">
    <source>
        <dbReference type="SAM" id="Phobius"/>
    </source>
</evidence>
<dbReference type="InterPro" id="IPR017981">
    <property type="entry name" value="GPCR_2-like_7TM"/>
</dbReference>
<dbReference type="PANTHER" id="PTHR46953">
    <property type="entry name" value="G-PROTEIN COUPLED RECEPTOR MTH-LIKE 1-RELATED"/>
    <property type="match status" value="1"/>
</dbReference>
<evidence type="ECO:0000256" key="4">
    <source>
        <dbReference type="ARBA" id="ARBA00023136"/>
    </source>
</evidence>
<feature type="chain" id="PRO_5043808234" description="G-protein coupled receptors family 2 profile 2 domain-containing protein" evidence="7">
    <location>
        <begin position="25"/>
        <end position="607"/>
    </location>
</feature>
<evidence type="ECO:0000313" key="9">
    <source>
        <dbReference type="EMBL" id="CAL4062466.1"/>
    </source>
</evidence>
<proteinExistence type="predicted"/>
<gene>
    <name evidence="9" type="ORF">MNOR_LOCUS2695</name>
</gene>
<evidence type="ECO:0000256" key="2">
    <source>
        <dbReference type="ARBA" id="ARBA00022692"/>
    </source>
</evidence>
<feature type="domain" description="G-protein coupled receptors family 2 profile 2" evidence="8">
    <location>
        <begin position="255"/>
        <end position="531"/>
    </location>
</feature>
<keyword evidence="4 6" id="KW-0472">Membrane</keyword>
<protein>
    <recommendedName>
        <fullName evidence="8">G-protein coupled receptors family 2 profile 2 domain-containing protein</fullName>
    </recommendedName>
</protein>
<evidence type="ECO:0000259" key="8">
    <source>
        <dbReference type="PROSITE" id="PS50261"/>
    </source>
</evidence>
<feature type="transmembrane region" description="Helical" evidence="6">
    <location>
        <begin position="413"/>
        <end position="433"/>
    </location>
</feature>
<evidence type="ECO:0000256" key="5">
    <source>
        <dbReference type="SAM" id="MobiDB-lite"/>
    </source>
</evidence>
<dbReference type="GO" id="GO:0007166">
    <property type="term" value="P:cell surface receptor signaling pathway"/>
    <property type="evidence" value="ECO:0007669"/>
    <property type="project" value="InterPro"/>
</dbReference>
<dbReference type="GO" id="GO:0004930">
    <property type="term" value="F:G protein-coupled receptor activity"/>
    <property type="evidence" value="ECO:0007669"/>
    <property type="project" value="InterPro"/>
</dbReference>
<dbReference type="GO" id="GO:0016020">
    <property type="term" value="C:membrane"/>
    <property type="evidence" value="ECO:0007669"/>
    <property type="project" value="UniProtKB-SubCell"/>
</dbReference>
<evidence type="ECO:0000256" key="7">
    <source>
        <dbReference type="SAM" id="SignalP"/>
    </source>
</evidence>
<evidence type="ECO:0000256" key="3">
    <source>
        <dbReference type="ARBA" id="ARBA00022989"/>
    </source>
</evidence>
<feature type="transmembrane region" description="Helical" evidence="6">
    <location>
        <begin position="476"/>
        <end position="498"/>
    </location>
</feature>
<comment type="caution">
    <text evidence="9">The sequence shown here is derived from an EMBL/GenBank/DDBJ whole genome shotgun (WGS) entry which is preliminary data.</text>
</comment>
<feature type="compositionally biased region" description="Basic and acidic residues" evidence="5">
    <location>
        <begin position="169"/>
        <end position="180"/>
    </location>
</feature>
<comment type="subcellular location">
    <subcellularLocation>
        <location evidence="1">Membrane</location>
        <topology evidence="1">Multi-pass membrane protein</topology>
    </subcellularLocation>
</comment>
<dbReference type="InterPro" id="IPR052808">
    <property type="entry name" value="GPCR_Mth-like"/>
</dbReference>
<keyword evidence="10" id="KW-1185">Reference proteome</keyword>
<keyword evidence="3 6" id="KW-1133">Transmembrane helix</keyword>
<name>A0AAV2PRQ2_MEGNR</name>
<feature type="signal peptide" evidence="7">
    <location>
        <begin position="1"/>
        <end position="24"/>
    </location>
</feature>
<dbReference type="PANTHER" id="PTHR46953:SF1">
    <property type="entry name" value="G-PROTEIN COUPLED RECEPTOR MTH-LIKE 1-RELATED"/>
    <property type="match status" value="1"/>
</dbReference>
<accession>A0AAV2PRQ2</accession>
<dbReference type="Pfam" id="PF00002">
    <property type="entry name" value="7tm_2"/>
    <property type="match status" value="1"/>
</dbReference>
<feature type="transmembrane region" description="Helical" evidence="6">
    <location>
        <begin position="510"/>
        <end position="528"/>
    </location>
</feature>
<feature type="transmembrane region" description="Helical" evidence="6">
    <location>
        <begin position="364"/>
        <end position="386"/>
    </location>
</feature>
<evidence type="ECO:0000313" key="10">
    <source>
        <dbReference type="Proteomes" id="UP001497623"/>
    </source>
</evidence>
<dbReference type="EMBL" id="CAXKWB010000850">
    <property type="protein sequence ID" value="CAL4062466.1"/>
    <property type="molecule type" value="Genomic_DNA"/>
</dbReference>
<dbReference type="InterPro" id="IPR000832">
    <property type="entry name" value="GPCR_2_secretin-like"/>
</dbReference>
<feature type="transmembrane region" description="Helical" evidence="6">
    <location>
        <begin position="257"/>
        <end position="277"/>
    </location>
</feature>
<feature type="region of interest" description="Disordered" evidence="5">
    <location>
        <begin position="77"/>
        <end position="187"/>
    </location>
</feature>
<dbReference type="PROSITE" id="PS50261">
    <property type="entry name" value="G_PROTEIN_RECEP_F2_4"/>
    <property type="match status" value="1"/>
</dbReference>
<dbReference type="AlphaFoldDB" id="A0AAV2PRQ2"/>
<feature type="compositionally biased region" description="Low complexity" evidence="5">
    <location>
        <begin position="88"/>
        <end position="122"/>
    </location>
</feature>
<feature type="transmembrane region" description="Helical" evidence="6">
    <location>
        <begin position="321"/>
        <end position="344"/>
    </location>
</feature>